<name>A0A0P9D7I7_9BACL</name>
<sequence>MGFRALKWGFLFTILSFRIQGVDVLPDCVGYYLFAVGLSRLRSYSPSFERAIPWAYILSVLSLFEIYHRPAANAAGLHVQNSLTVLASGGLWSFLSVVYSAIVWILNLVVIYRICMGTVDLATSTAHTEVAKLAERRWSNYLVFKIVTVLVPLVGFIVPLPPIIILLVVGGLIYAVIMVALMMGFMNEVNRTIA</sequence>
<reference evidence="2 3" key="1">
    <citation type="submission" date="2015-09" db="EMBL/GenBank/DDBJ databases">
        <title>Draft genome sequence of Alicyclobacillus ferrooxydans DSM 22381.</title>
        <authorList>
            <person name="Hemp J."/>
        </authorList>
    </citation>
    <scope>NUCLEOTIDE SEQUENCE [LARGE SCALE GENOMIC DNA]</scope>
    <source>
        <strain evidence="2 3">TC-34</strain>
    </source>
</reference>
<feature type="transmembrane region" description="Helical" evidence="1">
    <location>
        <begin position="141"/>
        <end position="158"/>
    </location>
</feature>
<dbReference type="OrthoDB" id="2596219at2"/>
<evidence type="ECO:0000313" key="3">
    <source>
        <dbReference type="Proteomes" id="UP000050482"/>
    </source>
</evidence>
<proteinExistence type="predicted"/>
<accession>A0A0P9D7I7</accession>
<keyword evidence="1" id="KW-0812">Transmembrane</keyword>
<gene>
    <name evidence="2" type="ORF">AN477_02545</name>
</gene>
<keyword evidence="1" id="KW-0472">Membrane</keyword>
<dbReference type="EMBL" id="LJCO01000011">
    <property type="protein sequence ID" value="KPV45278.1"/>
    <property type="molecule type" value="Genomic_DNA"/>
</dbReference>
<evidence type="ECO:0000313" key="2">
    <source>
        <dbReference type="EMBL" id="KPV45278.1"/>
    </source>
</evidence>
<dbReference type="RefSeq" id="WP_054967612.1">
    <property type="nucleotide sequence ID" value="NZ_LJCO01000011.1"/>
</dbReference>
<comment type="caution">
    <text evidence="2">The sequence shown here is derived from an EMBL/GenBank/DDBJ whole genome shotgun (WGS) entry which is preliminary data.</text>
</comment>
<keyword evidence="1" id="KW-1133">Transmembrane helix</keyword>
<feature type="transmembrane region" description="Helical" evidence="1">
    <location>
        <begin position="90"/>
        <end position="112"/>
    </location>
</feature>
<keyword evidence="3" id="KW-1185">Reference proteome</keyword>
<evidence type="ECO:0000256" key="1">
    <source>
        <dbReference type="SAM" id="Phobius"/>
    </source>
</evidence>
<dbReference type="PATRIC" id="fig|471514.4.peg.2840"/>
<dbReference type="AlphaFoldDB" id="A0A0P9D7I7"/>
<feature type="transmembrane region" description="Helical" evidence="1">
    <location>
        <begin position="164"/>
        <end position="185"/>
    </location>
</feature>
<dbReference type="Proteomes" id="UP000050482">
    <property type="component" value="Unassembled WGS sequence"/>
</dbReference>
<protein>
    <submittedName>
        <fullName evidence="2">Uncharacterized protein</fullName>
    </submittedName>
</protein>
<dbReference type="STRING" id="471514.AN477_02545"/>
<organism evidence="2 3">
    <name type="scientific">Alicyclobacillus ferrooxydans</name>
    <dbReference type="NCBI Taxonomy" id="471514"/>
    <lineage>
        <taxon>Bacteria</taxon>
        <taxon>Bacillati</taxon>
        <taxon>Bacillota</taxon>
        <taxon>Bacilli</taxon>
        <taxon>Bacillales</taxon>
        <taxon>Alicyclobacillaceae</taxon>
        <taxon>Alicyclobacillus</taxon>
    </lineage>
</organism>